<dbReference type="Proteomes" id="UP000600247">
    <property type="component" value="Unassembled WGS sequence"/>
</dbReference>
<comment type="caution">
    <text evidence="3">The sequence shown here is derived from an EMBL/GenBank/DDBJ whole genome shotgun (WGS) entry which is preliminary data.</text>
</comment>
<dbReference type="Pfam" id="PF02625">
    <property type="entry name" value="XdhC_CoxI"/>
    <property type="match status" value="1"/>
</dbReference>
<protein>
    <submittedName>
        <fullName evidence="3">Xanthine dehydrogenase subunit A</fullName>
    </submittedName>
</protein>
<organism evidence="3 4">
    <name type="scientific">Paenibacillus radicis</name>
    <name type="common">ex Gao et al. 2016</name>
    <dbReference type="NCBI Taxonomy" id="1737354"/>
    <lineage>
        <taxon>Bacteria</taxon>
        <taxon>Bacillati</taxon>
        <taxon>Bacillota</taxon>
        <taxon>Bacilli</taxon>
        <taxon>Bacillales</taxon>
        <taxon>Paenibacillaceae</taxon>
        <taxon>Paenibacillus</taxon>
    </lineage>
</organism>
<dbReference type="InterPro" id="IPR052698">
    <property type="entry name" value="MoCofactor_Util/Proc"/>
</dbReference>
<dbReference type="EMBL" id="BMHY01000009">
    <property type="protein sequence ID" value="GGG79722.1"/>
    <property type="molecule type" value="Genomic_DNA"/>
</dbReference>
<reference evidence="3 4" key="1">
    <citation type="journal article" date="2014" name="Int. J. Syst. Evol. Microbiol.">
        <title>Complete genome sequence of Corynebacterium casei LMG S-19264T (=DSM 44701T), isolated from a smear-ripened cheese.</title>
        <authorList>
            <consortium name="US DOE Joint Genome Institute (JGI-PGF)"/>
            <person name="Walter F."/>
            <person name="Albersmeier A."/>
            <person name="Kalinowski J."/>
            <person name="Ruckert C."/>
        </authorList>
    </citation>
    <scope>NUCLEOTIDE SEQUENCE [LARGE SCALE GENOMIC DNA]</scope>
    <source>
        <strain evidence="3 4">CGMCC 1.15286</strain>
    </source>
</reference>
<keyword evidence="4" id="KW-1185">Reference proteome</keyword>
<name>A0A917HIM5_9BACL</name>
<dbReference type="RefSeq" id="WP_188891071.1">
    <property type="nucleotide sequence ID" value="NZ_BMHY01000009.1"/>
</dbReference>
<dbReference type="PANTHER" id="PTHR30388:SF6">
    <property type="entry name" value="XANTHINE DEHYDROGENASE SUBUNIT A-RELATED"/>
    <property type="match status" value="1"/>
</dbReference>
<dbReference type="InterPro" id="IPR027051">
    <property type="entry name" value="XdhC_Rossmann_dom"/>
</dbReference>
<gene>
    <name evidence="3" type="primary">pucA</name>
    <name evidence="3" type="ORF">GCM10010918_41020</name>
</gene>
<dbReference type="AlphaFoldDB" id="A0A917HIM5"/>
<dbReference type="InterPro" id="IPR003777">
    <property type="entry name" value="XdhC_CoxI"/>
</dbReference>
<sequence>MDMHPIVEAVKQRRQPAALATIISVKGHSYRKAGASMLLLADGETVGTISPGCLEGDLKERTREVVQSGSWEIITYNLNADEDVIWGEAVGCGGVIEVLLEAMTPLLLSALLQMGGRVSEGETILLFRYRKGSELRYELLSEEEAIRGSGASADMRARVGDFQYLLTVKMTPRKRVILFGAGADSPPISHLLLQSGFRVLVADWRSSLLVPDRFAGAELVLGAPAQLILDLPLCSQDYVIVCSHQLQRDREMVALSVQHEVSYIGVMGSSRRIALLLEGKPLPSQVHAPIGLNIGAEGPDEIAVSIAAELIAFRAAECNGKAAFAITGGEKSASMRHLFGGGQEPQNGEAEAGHGAGVRRAAWQSGSAYSIR</sequence>
<proteinExistence type="predicted"/>
<evidence type="ECO:0000259" key="1">
    <source>
        <dbReference type="Pfam" id="PF02625"/>
    </source>
</evidence>
<feature type="domain" description="XdhC Rossmann" evidence="2">
    <location>
        <begin position="176"/>
        <end position="310"/>
    </location>
</feature>
<accession>A0A917HIM5</accession>
<evidence type="ECO:0000259" key="2">
    <source>
        <dbReference type="Pfam" id="PF13478"/>
    </source>
</evidence>
<evidence type="ECO:0000313" key="3">
    <source>
        <dbReference type="EMBL" id="GGG79722.1"/>
    </source>
</evidence>
<dbReference type="Pfam" id="PF13478">
    <property type="entry name" value="XdhC_C"/>
    <property type="match status" value="1"/>
</dbReference>
<dbReference type="PANTHER" id="PTHR30388">
    <property type="entry name" value="ALDEHYDE OXIDOREDUCTASE MOLYBDENUM COFACTOR ASSEMBLY PROTEIN"/>
    <property type="match status" value="1"/>
</dbReference>
<feature type="domain" description="XdhC- CoxI" evidence="1">
    <location>
        <begin position="12"/>
        <end position="76"/>
    </location>
</feature>
<dbReference type="Gene3D" id="3.40.50.720">
    <property type="entry name" value="NAD(P)-binding Rossmann-like Domain"/>
    <property type="match status" value="1"/>
</dbReference>
<evidence type="ECO:0000313" key="4">
    <source>
        <dbReference type="Proteomes" id="UP000600247"/>
    </source>
</evidence>